<evidence type="ECO:0000259" key="9">
    <source>
        <dbReference type="PROSITE" id="PS50157"/>
    </source>
</evidence>
<dbReference type="InterPro" id="IPR012934">
    <property type="entry name" value="Znf_AD"/>
</dbReference>
<dbReference type="SUPFAM" id="SSF57667">
    <property type="entry name" value="beta-beta-alpha zinc fingers"/>
    <property type="match status" value="4"/>
</dbReference>
<keyword evidence="12" id="KW-1185">Reference proteome</keyword>
<evidence type="ECO:0000313" key="12">
    <source>
        <dbReference type="Proteomes" id="UP000268350"/>
    </source>
</evidence>
<feature type="binding site" evidence="8">
    <location>
        <position position="76"/>
    </location>
    <ligand>
        <name>Zn(2+)</name>
        <dbReference type="ChEBI" id="CHEBI:29105"/>
    </ligand>
</feature>
<reference evidence="12" key="1">
    <citation type="submission" date="2018-01" db="EMBL/GenBank/DDBJ databases">
        <authorList>
            <person name="Alioto T."/>
            <person name="Alioto T."/>
        </authorList>
    </citation>
    <scope>NUCLEOTIDE SEQUENCE [LARGE SCALE GENOMIC DNA]</scope>
</reference>
<evidence type="ECO:0000256" key="2">
    <source>
        <dbReference type="ARBA" id="ARBA00022723"/>
    </source>
</evidence>
<dbReference type="GO" id="GO:0008270">
    <property type="term" value="F:zinc ion binding"/>
    <property type="evidence" value="ECO:0007669"/>
    <property type="project" value="UniProtKB-UniRule"/>
</dbReference>
<dbReference type="PANTHER" id="PTHR24376">
    <property type="entry name" value="ZINC FINGER PROTEIN"/>
    <property type="match status" value="1"/>
</dbReference>
<evidence type="ECO:0000313" key="11">
    <source>
        <dbReference type="EMBL" id="SPP75037.1"/>
    </source>
</evidence>
<dbReference type="Pfam" id="PF00096">
    <property type="entry name" value="zf-C2H2"/>
    <property type="match status" value="2"/>
</dbReference>
<feature type="domain" description="ZAD" evidence="10">
    <location>
        <begin position="21"/>
        <end position="103"/>
    </location>
</feature>
<dbReference type="Proteomes" id="UP000268350">
    <property type="component" value="Unassembled WGS sequence"/>
</dbReference>
<dbReference type="OrthoDB" id="3561125at2759"/>
<proteinExistence type="predicted"/>
<evidence type="ECO:0000256" key="8">
    <source>
        <dbReference type="PROSITE-ProRule" id="PRU01263"/>
    </source>
</evidence>
<dbReference type="PROSITE" id="PS51915">
    <property type="entry name" value="ZAD"/>
    <property type="match status" value="1"/>
</dbReference>
<feature type="domain" description="C2H2-type" evidence="9">
    <location>
        <begin position="439"/>
        <end position="466"/>
    </location>
</feature>
<feature type="domain" description="C2H2-type" evidence="9">
    <location>
        <begin position="496"/>
        <end position="523"/>
    </location>
</feature>
<keyword evidence="6" id="KW-0539">Nucleus</keyword>
<evidence type="ECO:0000256" key="3">
    <source>
        <dbReference type="ARBA" id="ARBA00022737"/>
    </source>
</evidence>
<dbReference type="SMART" id="SM00868">
    <property type="entry name" value="zf-AD"/>
    <property type="match status" value="1"/>
</dbReference>
<dbReference type="EMBL" id="OUUW01000001">
    <property type="protein sequence ID" value="SPP75037.1"/>
    <property type="molecule type" value="Genomic_DNA"/>
</dbReference>
<feature type="binding site" evidence="8">
    <location>
        <position position="23"/>
    </location>
    <ligand>
        <name>Zn(2+)</name>
        <dbReference type="ChEBI" id="CHEBI:29105"/>
    </ligand>
</feature>
<dbReference type="Pfam" id="PF07776">
    <property type="entry name" value="zf-AD"/>
    <property type="match status" value="1"/>
</dbReference>
<feature type="binding site" evidence="8">
    <location>
        <position position="79"/>
    </location>
    <ligand>
        <name>Zn(2+)</name>
        <dbReference type="ChEBI" id="CHEBI:29105"/>
    </ligand>
</feature>
<evidence type="ECO:0000259" key="10">
    <source>
        <dbReference type="PROSITE" id="PS51915"/>
    </source>
</evidence>
<keyword evidence="4 7" id="KW-0863">Zinc-finger</keyword>
<dbReference type="GO" id="GO:0005634">
    <property type="term" value="C:nucleus"/>
    <property type="evidence" value="ECO:0007669"/>
    <property type="project" value="UniProtKB-SubCell"/>
</dbReference>
<organism evidence="11 12">
    <name type="scientific">Drosophila guanche</name>
    <name type="common">Fruit fly</name>
    <dbReference type="NCBI Taxonomy" id="7266"/>
    <lineage>
        <taxon>Eukaryota</taxon>
        <taxon>Metazoa</taxon>
        <taxon>Ecdysozoa</taxon>
        <taxon>Arthropoda</taxon>
        <taxon>Hexapoda</taxon>
        <taxon>Insecta</taxon>
        <taxon>Pterygota</taxon>
        <taxon>Neoptera</taxon>
        <taxon>Endopterygota</taxon>
        <taxon>Diptera</taxon>
        <taxon>Brachycera</taxon>
        <taxon>Muscomorpha</taxon>
        <taxon>Ephydroidea</taxon>
        <taxon>Drosophilidae</taxon>
        <taxon>Drosophila</taxon>
        <taxon>Sophophora</taxon>
    </lineage>
</organism>
<evidence type="ECO:0000256" key="7">
    <source>
        <dbReference type="PROSITE-ProRule" id="PRU00042"/>
    </source>
</evidence>
<dbReference type="AlphaFoldDB" id="A0A3B0J1X2"/>
<protein>
    <submittedName>
        <fullName evidence="11">Blast:Zinc finger and BTB domain-containing protein 41</fullName>
    </submittedName>
</protein>
<dbReference type="Gene3D" id="3.30.160.60">
    <property type="entry name" value="Classic Zinc Finger"/>
    <property type="match status" value="4"/>
</dbReference>
<dbReference type="STRING" id="7266.A0A3B0J1X2"/>
<dbReference type="InterPro" id="IPR013087">
    <property type="entry name" value="Znf_C2H2_type"/>
</dbReference>
<gene>
    <name evidence="11" type="ORF">DGUA_6G002762</name>
</gene>
<comment type="subcellular location">
    <subcellularLocation>
        <location evidence="1">Nucleus</location>
    </subcellularLocation>
</comment>
<name>A0A3B0J1X2_DROGU</name>
<dbReference type="Pfam" id="PF12874">
    <property type="entry name" value="zf-met"/>
    <property type="match status" value="1"/>
</dbReference>
<keyword evidence="5 8" id="KW-0862">Zinc</keyword>
<dbReference type="PROSITE" id="PS50157">
    <property type="entry name" value="ZINC_FINGER_C2H2_2"/>
    <property type="match status" value="4"/>
</dbReference>
<evidence type="ECO:0000256" key="5">
    <source>
        <dbReference type="ARBA" id="ARBA00022833"/>
    </source>
</evidence>
<evidence type="ECO:0000256" key="4">
    <source>
        <dbReference type="ARBA" id="ARBA00022771"/>
    </source>
</evidence>
<accession>A0A3B0J1X2</accession>
<dbReference type="InterPro" id="IPR036236">
    <property type="entry name" value="Znf_C2H2_sf"/>
</dbReference>
<keyword evidence="2 8" id="KW-0479">Metal-binding</keyword>
<dbReference type="FunFam" id="3.30.160.60:FF:003372">
    <property type="entry name" value="LD46263p"/>
    <property type="match status" value="1"/>
</dbReference>
<dbReference type="OMA" id="VQQNCPA"/>
<sequence length="705" mass="80771">MEAATAVADSALSPINKRNLAKCRACLSVNRKTVKLDAEMPNLKKSRTYGQGLRQCTNLEMRAVSPSGYHWPMQICVRCCRALEVSMHFVEMALESNLKLYAEAKTVKLPSPPGELKRKASSETLQWNQFSQEFDKFVESYDGVPGPIEENVLYMRGAKIPRLDADVSAKKPPKEDEVILFDVKYDNNDLEEEDENDGSDAKNNETFFENSITTGSPLPGTLRAIKSVGSQSGENNNNYKFNLNNNKNGDMSSFPDVECDLIQRALYMTLNDEDGSSNKDSVAQEEQAIESIKNLLLSESENVGSVQVSSTSSPAIRKDSPVIPVLNCSICKYTHTDSKQIRSHYIGIHKIDMAEDDIIGLTNNQSFKCRPCNSYDTKIRQEMQKHLIHHHKIDGDFEMYCYVQQNCPACPRVFKDQRSARTHYTRMHTQAARELPESHPCGACGKVFNQKASLQAHQRFCQLKDPVQCTFCDQKFSSLRKYEIHLQQLHSVDTLHACEICHKTFKSADFLAVHRKRHSERHYQCDKCSLNYINAAELRVHYERAHVNDDQVSCLICGSQFQNFALMREHENRSHQKQVWRCEKCNFEANSRARMRQHQFEHTAYPYKCEHCPEEFADRKKIRLHSKKVHSIELSDEQLAEMFRERIGYTNRHDAFNKNNMSLEIPGFSEDCFSELKSLGVDYDDITTDLFSNSNTLDELLDLIP</sequence>
<dbReference type="SMART" id="SM00355">
    <property type="entry name" value="ZnF_C2H2"/>
    <property type="match status" value="10"/>
</dbReference>
<dbReference type="PROSITE" id="PS00028">
    <property type="entry name" value="ZINC_FINGER_C2H2_1"/>
    <property type="match status" value="5"/>
</dbReference>
<feature type="domain" description="C2H2-type" evidence="9">
    <location>
        <begin position="607"/>
        <end position="635"/>
    </location>
</feature>
<keyword evidence="3" id="KW-0677">Repeat</keyword>
<dbReference type="GO" id="GO:0000978">
    <property type="term" value="F:RNA polymerase II cis-regulatory region sequence-specific DNA binding"/>
    <property type="evidence" value="ECO:0007669"/>
    <property type="project" value="TreeGrafter"/>
</dbReference>
<feature type="binding site" evidence="8">
    <location>
        <position position="26"/>
    </location>
    <ligand>
        <name>Zn(2+)</name>
        <dbReference type="ChEBI" id="CHEBI:29105"/>
    </ligand>
</feature>
<dbReference type="GO" id="GO:0001228">
    <property type="term" value="F:DNA-binding transcription activator activity, RNA polymerase II-specific"/>
    <property type="evidence" value="ECO:0007669"/>
    <property type="project" value="TreeGrafter"/>
</dbReference>
<evidence type="ECO:0000256" key="1">
    <source>
        <dbReference type="ARBA" id="ARBA00004123"/>
    </source>
</evidence>
<feature type="domain" description="C2H2-type" evidence="9">
    <location>
        <begin position="523"/>
        <end position="551"/>
    </location>
</feature>
<evidence type="ECO:0000256" key="6">
    <source>
        <dbReference type="ARBA" id="ARBA00023242"/>
    </source>
</evidence>
<dbReference type="PANTHER" id="PTHR24376:SF216">
    <property type="entry name" value="ZINC FINGER PROTEIN 420-LIKE"/>
    <property type="match status" value="1"/>
</dbReference>